<protein>
    <submittedName>
        <fullName evidence="2">Cyclin IaZm</fullName>
    </submittedName>
</protein>
<dbReference type="EMBL" id="GBRH01212964">
    <property type="protein sequence ID" value="JAD84931.1"/>
    <property type="molecule type" value="Transcribed_RNA"/>
</dbReference>
<evidence type="ECO:0000313" key="2">
    <source>
        <dbReference type="EMBL" id="JAD84931.1"/>
    </source>
</evidence>
<organism evidence="2">
    <name type="scientific">Arundo donax</name>
    <name type="common">Giant reed</name>
    <name type="synonym">Donax arundinaceus</name>
    <dbReference type="NCBI Taxonomy" id="35708"/>
    <lineage>
        <taxon>Eukaryota</taxon>
        <taxon>Viridiplantae</taxon>
        <taxon>Streptophyta</taxon>
        <taxon>Embryophyta</taxon>
        <taxon>Tracheophyta</taxon>
        <taxon>Spermatophyta</taxon>
        <taxon>Magnoliopsida</taxon>
        <taxon>Liliopsida</taxon>
        <taxon>Poales</taxon>
        <taxon>Poaceae</taxon>
        <taxon>PACMAD clade</taxon>
        <taxon>Arundinoideae</taxon>
        <taxon>Arundineae</taxon>
        <taxon>Arundo</taxon>
    </lineage>
</organism>
<name>A0A0A9DAU0_ARUDO</name>
<proteinExistence type="predicted"/>
<sequence length="84" mass="8508">MSSMSSLGFSARPDANLERAVRTVVSVPTAFFLELRVELLPAAASDGFLFSSENVVILIACSGRGAGLAGAFLVSFGAARAGAG</sequence>
<reference evidence="2" key="2">
    <citation type="journal article" date="2015" name="Data Brief">
        <title>Shoot transcriptome of the giant reed, Arundo donax.</title>
        <authorList>
            <person name="Barrero R.A."/>
            <person name="Guerrero F.D."/>
            <person name="Moolhuijzen P."/>
            <person name="Goolsby J.A."/>
            <person name="Tidwell J."/>
            <person name="Bellgard S.E."/>
            <person name="Bellgard M.I."/>
        </authorList>
    </citation>
    <scope>NUCLEOTIDE SEQUENCE</scope>
    <source>
        <tissue evidence="2">Shoot tissue taken approximately 20 cm above the soil surface</tissue>
    </source>
</reference>
<reference evidence="2" key="1">
    <citation type="submission" date="2014-09" db="EMBL/GenBank/DDBJ databases">
        <authorList>
            <person name="Magalhaes I.L.F."/>
            <person name="Oliveira U."/>
            <person name="Santos F.R."/>
            <person name="Vidigal T.H.D.A."/>
            <person name="Brescovit A.D."/>
            <person name="Santos A.J."/>
        </authorList>
    </citation>
    <scope>NUCLEOTIDE SEQUENCE</scope>
    <source>
        <tissue evidence="2">Shoot tissue taken approximately 20 cm above the soil surface</tissue>
    </source>
</reference>
<feature type="transmembrane region" description="Helical" evidence="1">
    <location>
        <begin position="55"/>
        <end position="79"/>
    </location>
</feature>
<keyword evidence="1" id="KW-0812">Transmembrane</keyword>
<dbReference type="AlphaFoldDB" id="A0A0A9DAU0"/>
<keyword evidence="1" id="KW-1133">Transmembrane helix</keyword>
<accession>A0A0A9DAU0</accession>
<evidence type="ECO:0000256" key="1">
    <source>
        <dbReference type="SAM" id="Phobius"/>
    </source>
</evidence>
<keyword evidence="1" id="KW-0472">Membrane</keyword>